<dbReference type="PANTHER" id="PTHR21237">
    <property type="entry name" value="GRPE PROTEIN"/>
    <property type="match status" value="1"/>
</dbReference>
<dbReference type="Proteomes" id="UP000309544">
    <property type="component" value="Unassembled WGS sequence"/>
</dbReference>
<evidence type="ECO:0000313" key="6">
    <source>
        <dbReference type="EMBL" id="TNJ37274.1"/>
    </source>
</evidence>
<evidence type="ECO:0000256" key="4">
    <source>
        <dbReference type="RuleBase" id="RU004478"/>
    </source>
</evidence>
<feature type="compositionally biased region" description="Basic and acidic residues" evidence="5">
    <location>
        <begin position="40"/>
        <end position="56"/>
    </location>
</feature>
<dbReference type="AlphaFoldDB" id="A0A5C4S1D7"/>
<dbReference type="GO" id="GO:0000774">
    <property type="term" value="F:adenyl-nucleotide exchange factor activity"/>
    <property type="evidence" value="ECO:0007669"/>
    <property type="project" value="InterPro"/>
</dbReference>
<name>A0A5C4S1D7_PROVB</name>
<dbReference type="GO" id="GO:0005737">
    <property type="term" value="C:cytoplasm"/>
    <property type="evidence" value="ECO:0007669"/>
    <property type="project" value="UniProtKB-SubCell"/>
</dbReference>
<dbReference type="HAMAP" id="MF_01151">
    <property type="entry name" value="GrpE"/>
    <property type="match status" value="1"/>
</dbReference>
<comment type="function">
    <text evidence="3">Participates actively in the response to hyperosmotic and heat shock by preventing the aggregation of stress-denatured proteins, in association with DnaK and GrpE. It is the nucleotide exchange factor for DnaK and may function as a thermosensor. Unfolded proteins bind initially to DnaJ; upon interaction with the DnaJ-bound protein, DnaK hydrolyzes its bound ATP, resulting in the formation of a stable complex. GrpE releases ADP from DnaK; ATP binding to DnaK triggers the release of the substrate protein, thus completing the reaction cycle. Several rounds of ATP-dependent interactions between DnaJ, DnaK and GrpE are required for fully efficient folding.</text>
</comment>
<keyword evidence="3" id="KW-0346">Stress response</keyword>
<proteinExistence type="inferred from homology"/>
<dbReference type="GO" id="GO:0042803">
    <property type="term" value="F:protein homodimerization activity"/>
    <property type="evidence" value="ECO:0007669"/>
    <property type="project" value="InterPro"/>
</dbReference>
<sequence length="200" mass="23161">MKEQEHQEEHMPKEEQDQQQSPQDAAEPMENIESVEVSEEDPRIAELQKALDDSQRQVEKLREDLVRYAADFENFRKQKEREARVAGERAVENLMREILPVVDDVDRVMQHSAATLSNSDQARPFVEGVELLRKNLMNWLDKKGVKKIEAQGQKMDVNFHEAITQLDHPDAEPDTVIEEYQAGYMLGEKVLRHSKVVVSK</sequence>
<protein>
    <recommendedName>
        <fullName evidence="3">Protein GrpE</fullName>
    </recommendedName>
    <alternativeName>
        <fullName evidence="3">HSP-70 cofactor</fullName>
    </alternativeName>
</protein>
<accession>A0A5C4S1D7</accession>
<dbReference type="GO" id="GO:0006457">
    <property type="term" value="P:protein folding"/>
    <property type="evidence" value="ECO:0007669"/>
    <property type="project" value="InterPro"/>
</dbReference>
<evidence type="ECO:0000256" key="2">
    <source>
        <dbReference type="ARBA" id="ARBA00023186"/>
    </source>
</evidence>
<dbReference type="SUPFAM" id="SSF58014">
    <property type="entry name" value="Coiled-coil domain of nucleotide exchange factor GrpE"/>
    <property type="match status" value="1"/>
</dbReference>
<dbReference type="CDD" id="cd00446">
    <property type="entry name" value="GrpE"/>
    <property type="match status" value="1"/>
</dbReference>
<feature type="region of interest" description="Disordered" evidence="5">
    <location>
        <begin position="1"/>
        <end position="56"/>
    </location>
</feature>
<keyword evidence="7" id="KW-1185">Reference proteome</keyword>
<gene>
    <name evidence="3 6" type="primary">grpE</name>
    <name evidence="6" type="ORF">FGF68_03360</name>
</gene>
<comment type="subcellular location">
    <subcellularLocation>
        <location evidence="3">Cytoplasm</location>
    </subcellularLocation>
</comment>
<dbReference type="Gene3D" id="3.90.20.20">
    <property type="match status" value="1"/>
</dbReference>
<dbReference type="GO" id="GO:0051082">
    <property type="term" value="F:unfolded protein binding"/>
    <property type="evidence" value="ECO:0007669"/>
    <property type="project" value="TreeGrafter"/>
</dbReference>
<dbReference type="SUPFAM" id="SSF51064">
    <property type="entry name" value="Head domain of nucleotide exchange factor GrpE"/>
    <property type="match status" value="1"/>
</dbReference>
<comment type="similarity">
    <text evidence="1 3 4">Belongs to the GrpE family.</text>
</comment>
<comment type="caution">
    <text evidence="6">The sequence shown here is derived from an EMBL/GenBank/DDBJ whole genome shotgun (WGS) entry which is preliminary data.</text>
</comment>
<dbReference type="InterPro" id="IPR009012">
    <property type="entry name" value="GrpE_head"/>
</dbReference>
<feature type="compositionally biased region" description="Basic and acidic residues" evidence="5">
    <location>
        <begin position="1"/>
        <end position="16"/>
    </location>
</feature>
<dbReference type="PRINTS" id="PR00773">
    <property type="entry name" value="GRPEPROTEIN"/>
</dbReference>
<evidence type="ECO:0000256" key="3">
    <source>
        <dbReference type="HAMAP-Rule" id="MF_01151"/>
    </source>
</evidence>
<evidence type="ECO:0000256" key="1">
    <source>
        <dbReference type="ARBA" id="ARBA00009054"/>
    </source>
</evidence>
<evidence type="ECO:0000313" key="7">
    <source>
        <dbReference type="Proteomes" id="UP000309544"/>
    </source>
</evidence>
<dbReference type="Gene3D" id="2.30.22.10">
    <property type="entry name" value="Head domain of nucleotide exchange factor GrpE"/>
    <property type="match status" value="1"/>
</dbReference>
<dbReference type="PANTHER" id="PTHR21237:SF23">
    <property type="entry name" value="GRPE PROTEIN HOMOLOG, MITOCHONDRIAL"/>
    <property type="match status" value="1"/>
</dbReference>
<dbReference type="InterPro" id="IPR013805">
    <property type="entry name" value="GrpE_CC"/>
</dbReference>
<dbReference type="EMBL" id="VDCI01000002">
    <property type="protein sequence ID" value="TNJ37274.1"/>
    <property type="molecule type" value="Genomic_DNA"/>
</dbReference>
<keyword evidence="2 3" id="KW-0143">Chaperone</keyword>
<evidence type="ECO:0000256" key="5">
    <source>
        <dbReference type="SAM" id="MobiDB-lite"/>
    </source>
</evidence>
<reference evidence="6 7" key="1">
    <citation type="submission" date="2019-05" db="EMBL/GenBank/DDBJ databases">
        <title>Draft Whole-Genome sequence of the green sulfur bacterium Prosthecochloris vibrioformis DSM 260.</title>
        <authorList>
            <person name="Meyer T.E."/>
            <person name="Kyndt J.A."/>
        </authorList>
    </citation>
    <scope>NUCLEOTIDE SEQUENCE [LARGE SCALE GENOMIC DNA]</scope>
    <source>
        <strain evidence="6 7">DSM 260</strain>
    </source>
</reference>
<organism evidence="6 7">
    <name type="scientific">Prosthecochloris vibrioformis</name>
    <name type="common">Chlorobium vibrioforme</name>
    <dbReference type="NCBI Taxonomy" id="1098"/>
    <lineage>
        <taxon>Bacteria</taxon>
        <taxon>Pseudomonadati</taxon>
        <taxon>Chlorobiota</taxon>
        <taxon>Chlorobiia</taxon>
        <taxon>Chlorobiales</taxon>
        <taxon>Chlorobiaceae</taxon>
        <taxon>Prosthecochloris</taxon>
    </lineage>
</organism>
<dbReference type="GO" id="GO:0051087">
    <property type="term" value="F:protein-folding chaperone binding"/>
    <property type="evidence" value="ECO:0007669"/>
    <property type="project" value="InterPro"/>
</dbReference>
<dbReference type="Pfam" id="PF01025">
    <property type="entry name" value="GrpE"/>
    <property type="match status" value="1"/>
</dbReference>
<keyword evidence="3" id="KW-0963">Cytoplasm</keyword>
<comment type="subunit">
    <text evidence="3">Homodimer.</text>
</comment>
<dbReference type="InterPro" id="IPR000740">
    <property type="entry name" value="GrpE"/>
</dbReference>
<dbReference type="RefSeq" id="WP_068866614.1">
    <property type="nucleotide sequence ID" value="NZ_VDCI01000002.1"/>
</dbReference>